<dbReference type="SUPFAM" id="SSF48452">
    <property type="entry name" value="TPR-like"/>
    <property type="match status" value="1"/>
</dbReference>
<feature type="region of interest" description="Disordered" evidence="2">
    <location>
        <begin position="284"/>
        <end position="426"/>
    </location>
</feature>
<comment type="caution">
    <text evidence="3">The sequence shown here is derived from an EMBL/GenBank/DDBJ whole genome shotgun (WGS) entry which is preliminary data.</text>
</comment>
<organism evidence="3 4">
    <name type="scientific">Novosphingobium album</name>
    <name type="common">ex Hu et al. 2023</name>
    <dbReference type="NCBI Taxonomy" id="2930093"/>
    <lineage>
        <taxon>Bacteria</taxon>
        <taxon>Pseudomonadati</taxon>
        <taxon>Pseudomonadota</taxon>
        <taxon>Alphaproteobacteria</taxon>
        <taxon>Sphingomonadales</taxon>
        <taxon>Sphingomonadaceae</taxon>
        <taxon>Novosphingobium</taxon>
    </lineage>
</organism>
<evidence type="ECO:0000256" key="2">
    <source>
        <dbReference type="SAM" id="MobiDB-lite"/>
    </source>
</evidence>
<keyword evidence="4" id="KW-1185">Reference proteome</keyword>
<dbReference type="InterPro" id="IPR019734">
    <property type="entry name" value="TPR_rpt"/>
</dbReference>
<gene>
    <name evidence="3" type="ORF">MTR64_11775</name>
</gene>
<proteinExistence type="predicted"/>
<reference evidence="3" key="1">
    <citation type="submission" date="2022-03" db="EMBL/GenBank/DDBJ databases">
        <title>Identification of a novel bacterium isolated from mangrove sediments.</title>
        <authorList>
            <person name="Pan X."/>
        </authorList>
    </citation>
    <scope>NUCLEOTIDE SEQUENCE</scope>
    <source>
        <strain evidence="3">B2580</strain>
    </source>
</reference>
<evidence type="ECO:0000313" key="3">
    <source>
        <dbReference type="EMBL" id="MCJ2179249.1"/>
    </source>
</evidence>
<feature type="repeat" description="TPR" evidence="1">
    <location>
        <begin position="67"/>
        <end position="100"/>
    </location>
</feature>
<protein>
    <submittedName>
        <fullName evidence="3">SPOR domain-containing protein</fullName>
    </submittedName>
</protein>
<dbReference type="EMBL" id="JALHLE010000016">
    <property type="protein sequence ID" value="MCJ2179249.1"/>
    <property type="molecule type" value="Genomic_DNA"/>
</dbReference>
<accession>A0ABT0B354</accession>
<name>A0ABT0B354_9SPHN</name>
<dbReference type="Gene3D" id="1.25.40.10">
    <property type="entry name" value="Tetratricopeptide repeat domain"/>
    <property type="match status" value="1"/>
</dbReference>
<feature type="non-terminal residue" evidence="3">
    <location>
        <position position="426"/>
    </location>
</feature>
<evidence type="ECO:0000313" key="4">
    <source>
        <dbReference type="Proteomes" id="UP001162880"/>
    </source>
</evidence>
<sequence length="426" mass="44106">MSRILRVEVVLRLLAGAAVGVSAIWSAGVLAQSAPVVSQPVVQALPNPDRSRLSDALTKLGRNPRDADALVDAGDAARGLGDLDAAAGFYRRADEIIPNDARVKAGLGRTFVLTGDPVSAIPYFEAAAKAGAVPAQIADDRGLAYDLVGDNATAQRYYAMAMLANDSDDVRMRLAISQAISGDQKAAEATLMPLLRKQDKPGWRARAFTLAIAGETKQAVDITETILPPKLAESVAPYMRYMPRLTKAQQAAAANLGRFPRASEIGQDDPRLAAYAPRRVASADSALVPKGEALDRGRKGAKTAKGQTGKASVAKADAESRRPVRGAVAAADPDRTPPPEPKPAIESSGELPPLAERRPMPVAAAAAPQERKPSPAAPAAVPAMNPAPVQKPAPVQAAAKPPAPGFDLANLPAAPAAAAPPEPSAP</sequence>
<evidence type="ECO:0000256" key="1">
    <source>
        <dbReference type="PROSITE-ProRule" id="PRU00339"/>
    </source>
</evidence>
<keyword evidence="1" id="KW-0802">TPR repeat</keyword>
<feature type="compositionally biased region" description="Low complexity" evidence="2">
    <location>
        <begin position="377"/>
        <end position="400"/>
    </location>
</feature>
<dbReference type="PROSITE" id="PS50005">
    <property type="entry name" value="TPR"/>
    <property type="match status" value="1"/>
</dbReference>
<dbReference type="InterPro" id="IPR011990">
    <property type="entry name" value="TPR-like_helical_dom_sf"/>
</dbReference>
<dbReference type="Proteomes" id="UP001162880">
    <property type="component" value="Unassembled WGS sequence"/>
</dbReference>